<feature type="compositionally biased region" description="Acidic residues" evidence="1">
    <location>
        <begin position="131"/>
        <end position="148"/>
    </location>
</feature>
<evidence type="ECO:0000313" key="3">
    <source>
        <dbReference type="EMBL" id="KAJ4342288.1"/>
    </source>
</evidence>
<organism evidence="3 4">
    <name type="scientific">Didymella glomerata</name>
    <dbReference type="NCBI Taxonomy" id="749621"/>
    <lineage>
        <taxon>Eukaryota</taxon>
        <taxon>Fungi</taxon>
        <taxon>Dikarya</taxon>
        <taxon>Ascomycota</taxon>
        <taxon>Pezizomycotina</taxon>
        <taxon>Dothideomycetes</taxon>
        <taxon>Pleosporomycetidae</taxon>
        <taxon>Pleosporales</taxon>
        <taxon>Pleosporineae</taxon>
        <taxon>Didymellaceae</taxon>
        <taxon>Didymella</taxon>
    </lineage>
</organism>
<evidence type="ECO:0000256" key="1">
    <source>
        <dbReference type="SAM" id="MobiDB-lite"/>
    </source>
</evidence>
<feature type="domain" description="Protein kinase" evidence="2">
    <location>
        <begin position="664"/>
        <end position="993"/>
    </location>
</feature>
<dbReference type="InterPro" id="IPR029498">
    <property type="entry name" value="HeLo_dom"/>
</dbReference>
<dbReference type="Pfam" id="PF24476">
    <property type="entry name" value="DUF7580"/>
    <property type="match status" value="1"/>
</dbReference>
<dbReference type="AlphaFoldDB" id="A0A9W8X6L1"/>
<feature type="compositionally biased region" description="Polar residues" evidence="1">
    <location>
        <begin position="200"/>
        <end position="210"/>
    </location>
</feature>
<feature type="compositionally biased region" description="Basic and acidic residues" evidence="1">
    <location>
        <begin position="562"/>
        <end position="572"/>
    </location>
</feature>
<keyword evidence="4" id="KW-1185">Reference proteome</keyword>
<dbReference type="GO" id="GO:0004672">
    <property type="term" value="F:protein kinase activity"/>
    <property type="evidence" value="ECO:0007669"/>
    <property type="project" value="InterPro"/>
</dbReference>
<dbReference type="InterPro" id="IPR000719">
    <property type="entry name" value="Prot_kinase_dom"/>
</dbReference>
<dbReference type="PANTHER" id="PTHR37542:SF1">
    <property type="entry name" value="PRION-INHIBITION AND PROPAGATION HELO DOMAIN-CONTAINING PROTEIN"/>
    <property type="match status" value="1"/>
</dbReference>
<dbReference type="InterPro" id="IPR038305">
    <property type="entry name" value="HeLo_sf"/>
</dbReference>
<evidence type="ECO:0000259" key="2">
    <source>
        <dbReference type="PROSITE" id="PS50011"/>
    </source>
</evidence>
<dbReference type="Pfam" id="PF14479">
    <property type="entry name" value="HeLo"/>
    <property type="match status" value="1"/>
</dbReference>
<sequence>MVGKTPEYAKPIIVISCTDKETRKDAKKAIKDSGVVQDTYFEIGYMRYSPPGPLQPVTMDDKTSCTLVSPAQSYEVYFDPAERIRLVGMPILVKQAEGLSRRATANAVYDGRQFGYITAAHAFEQPTPDVQDTDDEDDMDMPFDSDDESLLTDDLDLLSIHSATSPGTSDSGQSFLSLTEATLSRGSTTQMAADPLRPSAPTSEQISSGSGPLDLAALDASQSDPAGEYRALGRLATTFAAMDSAIILVADDQVIHILEGFKNSPKASVFTTDSTRANTKSVIAWTTHGSVKGILLQTPVSMRLANSITYELVYKFTYAEYGDIQTGDCGTLVTDSEGKVLYGHIVAKSEHERIKVAYMIAAQSLVEELSRVGKWSLLSVEDHAQAGKYITSAQKQSVSAQTDDVQQTPSPNEADPGYILSSEDELWSARRKGRFAIRERAIVVYEASQNKDTSFAWCIQGYEIISDAARSHKDFVTLIKLKSEEHRMIGWARQAKLDYTEEVLAINNITKIMILDIIDQQRILLYGFLETEKKKKLDKFTKFSQASRSLVQTGSSTSSMRRLTDPSDEARAAEIPPTDTDALVQKTLSFLKRFQDGPNRFRWGAYYSDRCGELVEKLTALNEQLLRIALMQGSTTAVSSEVAKDLNPVEPVEPIVVRGTELDIQELQTLDGRRLTDLYEYDDDARVDAYYKATPVWIEWKLDDPAPPGRDTTNLIEERVAKLSATLEMNSNDPYQFCVPHGLGYFKDEEMGRFGLVFEKPRRAMTKSPVTLYTLLSAHDSDGEPIVPSFTARVALMRTLAETLERLHDVNWLHKDFRSANILFFNEKDESRDLKLETLIVSGFHYSRPSGRDDMTERPSDDLGADLYRHPYVQSTINRGFKRSHDIYSLGLALLEIASWKPLDQILNINLERARPRDIYRVKDRLLSEPRWLRSVKSNNGDTLERIIRICLEGPRAFDIGEDWDKSNDDTEALLQRAFGEEVVAKLAEIRGL</sequence>
<dbReference type="SUPFAM" id="SSF56112">
    <property type="entry name" value="Protein kinase-like (PK-like)"/>
    <property type="match status" value="1"/>
</dbReference>
<gene>
    <name evidence="3" type="ORF">N0V87_001274</name>
</gene>
<dbReference type="Gene3D" id="1.10.510.10">
    <property type="entry name" value="Transferase(Phosphotransferase) domain 1"/>
    <property type="match status" value="1"/>
</dbReference>
<proteinExistence type="predicted"/>
<dbReference type="GO" id="GO:0005524">
    <property type="term" value="F:ATP binding"/>
    <property type="evidence" value="ECO:0007669"/>
    <property type="project" value="InterPro"/>
</dbReference>
<dbReference type="Proteomes" id="UP001140562">
    <property type="component" value="Unassembled WGS sequence"/>
</dbReference>
<protein>
    <recommendedName>
        <fullName evidence="2">Protein kinase domain-containing protein</fullName>
    </recommendedName>
</protein>
<dbReference type="Gene3D" id="1.20.120.1020">
    <property type="entry name" value="Prion-inhibition and propagation, HeLo domain"/>
    <property type="match status" value="1"/>
</dbReference>
<dbReference type="InterPro" id="IPR011009">
    <property type="entry name" value="Kinase-like_dom_sf"/>
</dbReference>
<accession>A0A9W8X6L1</accession>
<feature type="region of interest" description="Disordered" evidence="1">
    <location>
        <begin position="186"/>
        <end position="218"/>
    </location>
</feature>
<reference evidence="3" key="1">
    <citation type="submission" date="2022-10" db="EMBL/GenBank/DDBJ databases">
        <title>Tapping the CABI collections for fungal endophytes: first genome assemblies for Collariella, Neodidymelliopsis, Ascochyta clinopodiicola, Didymella pomorum, Didymosphaeria variabile, Neocosmospora piperis and Neocucurbitaria cava.</title>
        <authorList>
            <person name="Hill R."/>
        </authorList>
    </citation>
    <scope>NUCLEOTIDE SEQUENCE</scope>
    <source>
        <strain evidence="3">IMI 360193</strain>
    </source>
</reference>
<evidence type="ECO:0000313" key="4">
    <source>
        <dbReference type="Proteomes" id="UP001140562"/>
    </source>
</evidence>
<dbReference type="EMBL" id="JAPEUV010000007">
    <property type="protein sequence ID" value="KAJ4342288.1"/>
    <property type="molecule type" value="Genomic_DNA"/>
</dbReference>
<feature type="region of interest" description="Disordered" evidence="1">
    <location>
        <begin position="554"/>
        <end position="573"/>
    </location>
</feature>
<dbReference type="PANTHER" id="PTHR37542">
    <property type="entry name" value="HELO DOMAIN-CONTAINING PROTEIN-RELATED"/>
    <property type="match status" value="1"/>
</dbReference>
<dbReference type="OrthoDB" id="1911848at2759"/>
<name>A0A9W8X6L1_9PLEO</name>
<dbReference type="InterPro" id="IPR056002">
    <property type="entry name" value="DUF7580"/>
</dbReference>
<comment type="caution">
    <text evidence="3">The sequence shown here is derived from an EMBL/GenBank/DDBJ whole genome shotgun (WGS) entry which is preliminary data.</text>
</comment>
<dbReference type="PROSITE" id="PS50011">
    <property type="entry name" value="PROTEIN_KINASE_DOM"/>
    <property type="match status" value="1"/>
</dbReference>
<feature type="region of interest" description="Disordered" evidence="1">
    <location>
        <begin position="120"/>
        <end position="148"/>
    </location>
</feature>